<keyword evidence="3" id="KW-1185">Reference proteome</keyword>
<evidence type="ECO:0000313" key="2">
    <source>
        <dbReference type="EMBL" id="SJZ94865.1"/>
    </source>
</evidence>
<proteinExistence type="predicted"/>
<protein>
    <submittedName>
        <fullName evidence="2">SMI1 / KNR4 family (SUKH-1)</fullName>
    </submittedName>
</protein>
<name>A0A1T4PTI4_9HYPH</name>
<sequence length="141" mass="15667">MLDRPEMWKEFDANPPADPAMISRVEDESGFKLPEDFVRFLLRMNGGRGMVGEAFLGLWRAEDLVQHNKAYSADEAAPGFFIFGSDGADEAFGFDMRSAAQPVVCLPFIGMDWESAIPIAPTFTEFLDVVSTSWPDVPARL</sequence>
<gene>
    <name evidence="2" type="ORF">SAMN02745126_03004</name>
</gene>
<organism evidence="2 3">
    <name type="scientific">Enhydrobacter aerosaccus</name>
    <dbReference type="NCBI Taxonomy" id="225324"/>
    <lineage>
        <taxon>Bacteria</taxon>
        <taxon>Pseudomonadati</taxon>
        <taxon>Pseudomonadota</taxon>
        <taxon>Alphaproteobacteria</taxon>
        <taxon>Hyphomicrobiales</taxon>
        <taxon>Enhydrobacter</taxon>
    </lineage>
</organism>
<dbReference type="Gene3D" id="3.40.1580.10">
    <property type="entry name" value="SMI1/KNR4-like"/>
    <property type="match status" value="1"/>
</dbReference>
<dbReference type="InterPro" id="IPR018958">
    <property type="entry name" value="Knr4/Smi1-like_dom"/>
</dbReference>
<dbReference type="SMART" id="SM00860">
    <property type="entry name" value="SMI1_KNR4"/>
    <property type="match status" value="1"/>
</dbReference>
<reference evidence="3" key="1">
    <citation type="submission" date="2017-02" db="EMBL/GenBank/DDBJ databases">
        <authorList>
            <person name="Varghese N."/>
            <person name="Submissions S."/>
        </authorList>
    </citation>
    <scope>NUCLEOTIDE SEQUENCE [LARGE SCALE GENOMIC DNA]</scope>
    <source>
        <strain evidence="3">ATCC 27094</strain>
    </source>
</reference>
<evidence type="ECO:0000313" key="3">
    <source>
        <dbReference type="Proteomes" id="UP000190092"/>
    </source>
</evidence>
<accession>A0A1T4PTI4</accession>
<dbReference type="SUPFAM" id="SSF160631">
    <property type="entry name" value="SMI1/KNR4-like"/>
    <property type="match status" value="1"/>
</dbReference>
<dbReference type="Proteomes" id="UP000190092">
    <property type="component" value="Unassembled WGS sequence"/>
</dbReference>
<dbReference type="EMBL" id="FUWJ01000002">
    <property type="protein sequence ID" value="SJZ94865.1"/>
    <property type="molecule type" value="Genomic_DNA"/>
</dbReference>
<dbReference type="Pfam" id="PF09346">
    <property type="entry name" value="SMI1_KNR4"/>
    <property type="match status" value="1"/>
</dbReference>
<evidence type="ECO:0000259" key="1">
    <source>
        <dbReference type="SMART" id="SM00860"/>
    </source>
</evidence>
<dbReference type="InterPro" id="IPR037883">
    <property type="entry name" value="Knr4/Smi1-like_sf"/>
</dbReference>
<feature type="domain" description="Knr4/Smi1-like" evidence="1">
    <location>
        <begin position="16"/>
        <end position="129"/>
    </location>
</feature>
<dbReference type="AlphaFoldDB" id="A0A1T4PTI4"/>